<evidence type="ECO:0000256" key="1">
    <source>
        <dbReference type="SAM" id="Phobius"/>
    </source>
</evidence>
<protein>
    <submittedName>
        <fullName evidence="2">Uncharacterized protein</fullName>
    </submittedName>
</protein>
<dbReference type="EMBL" id="BPVZ01000022">
    <property type="protein sequence ID" value="GKV04754.1"/>
    <property type="molecule type" value="Genomic_DNA"/>
</dbReference>
<organism evidence="2 3">
    <name type="scientific">Rubroshorea leprosula</name>
    <dbReference type="NCBI Taxonomy" id="152421"/>
    <lineage>
        <taxon>Eukaryota</taxon>
        <taxon>Viridiplantae</taxon>
        <taxon>Streptophyta</taxon>
        <taxon>Embryophyta</taxon>
        <taxon>Tracheophyta</taxon>
        <taxon>Spermatophyta</taxon>
        <taxon>Magnoliopsida</taxon>
        <taxon>eudicotyledons</taxon>
        <taxon>Gunneridae</taxon>
        <taxon>Pentapetalae</taxon>
        <taxon>rosids</taxon>
        <taxon>malvids</taxon>
        <taxon>Malvales</taxon>
        <taxon>Dipterocarpaceae</taxon>
        <taxon>Rubroshorea</taxon>
    </lineage>
</organism>
<keyword evidence="3" id="KW-1185">Reference proteome</keyword>
<keyword evidence="1" id="KW-0472">Membrane</keyword>
<accession>A0AAV5IY46</accession>
<feature type="transmembrane region" description="Helical" evidence="1">
    <location>
        <begin position="255"/>
        <end position="274"/>
    </location>
</feature>
<dbReference type="AlphaFoldDB" id="A0AAV5IY46"/>
<dbReference type="PANTHER" id="PTHR31721:SF3">
    <property type="entry name" value="EXPRESSED PROTEIN"/>
    <property type="match status" value="1"/>
</dbReference>
<evidence type="ECO:0000313" key="2">
    <source>
        <dbReference type="EMBL" id="GKV04754.1"/>
    </source>
</evidence>
<proteinExistence type="predicted"/>
<sequence>MATARLLRASKPVDYVFSSSSSSSSPVRRVRCTAKATGFNGETKVSGNGERKSTVAMKASVVASESLIASKPLVEQGKDLVCQLANAPDALLKMLKPLRFDVQTFIERVIIDCRFFTVLAVAGSLLGSVLCFMEGCLLVLESYFQYFHSLSQKFNQADMVQSLIEAMDMFLVGTAMLIFGMGLYVMFVGSKNINGPNPSLPRSNLFGLFHLKTPPTWIKMDCVSQAKSKIGHAVMMILQVGILEKFKSIPLVTSLDFVCFAGAILISSACIFVLSRLSGGPLKIGSLRIL</sequence>
<keyword evidence="1" id="KW-0812">Transmembrane</keyword>
<reference evidence="2 3" key="1">
    <citation type="journal article" date="2021" name="Commun. Biol.">
        <title>The genome of Shorea leprosula (Dipterocarpaceae) highlights the ecological relevance of drought in aseasonal tropical rainforests.</title>
        <authorList>
            <person name="Ng K.K.S."/>
            <person name="Kobayashi M.J."/>
            <person name="Fawcett J.A."/>
            <person name="Hatakeyama M."/>
            <person name="Paape T."/>
            <person name="Ng C.H."/>
            <person name="Ang C.C."/>
            <person name="Tnah L.H."/>
            <person name="Lee C.T."/>
            <person name="Nishiyama T."/>
            <person name="Sese J."/>
            <person name="O'Brien M.J."/>
            <person name="Copetti D."/>
            <person name="Mohd Noor M.I."/>
            <person name="Ong R.C."/>
            <person name="Putra M."/>
            <person name="Sireger I.Z."/>
            <person name="Indrioko S."/>
            <person name="Kosugi Y."/>
            <person name="Izuno A."/>
            <person name="Isagi Y."/>
            <person name="Lee S.L."/>
            <person name="Shimizu K.K."/>
        </authorList>
    </citation>
    <scope>NUCLEOTIDE SEQUENCE [LARGE SCALE GENOMIC DNA]</scope>
    <source>
        <strain evidence="2">214</strain>
    </source>
</reference>
<name>A0AAV5IY46_9ROSI</name>
<gene>
    <name evidence="2" type="ORF">SLEP1_g16869</name>
</gene>
<dbReference type="InterPro" id="IPR005134">
    <property type="entry name" value="UPF0114"/>
</dbReference>
<dbReference type="Proteomes" id="UP001054252">
    <property type="component" value="Unassembled WGS sequence"/>
</dbReference>
<comment type="caution">
    <text evidence="2">The sequence shown here is derived from an EMBL/GenBank/DDBJ whole genome shotgun (WGS) entry which is preliminary data.</text>
</comment>
<dbReference type="Pfam" id="PF03350">
    <property type="entry name" value="UPF0114"/>
    <property type="match status" value="1"/>
</dbReference>
<feature type="transmembrane region" description="Helical" evidence="1">
    <location>
        <begin position="115"/>
        <end position="140"/>
    </location>
</feature>
<dbReference type="PANTHER" id="PTHR31721">
    <property type="entry name" value="OS06G0710300 PROTEIN"/>
    <property type="match status" value="1"/>
</dbReference>
<feature type="transmembrane region" description="Helical" evidence="1">
    <location>
        <begin position="169"/>
        <end position="189"/>
    </location>
</feature>
<keyword evidence="1" id="KW-1133">Transmembrane helix</keyword>
<evidence type="ECO:0000313" key="3">
    <source>
        <dbReference type="Proteomes" id="UP001054252"/>
    </source>
</evidence>